<comment type="caution">
    <text evidence="1">The sequence shown here is derived from an EMBL/GenBank/DDBJ whole genome shotgun (WGS) entry which is preliminary data.</text>
</comment>
<gene>
    <name evidence="1" type="ORF">ACJ73_08268</name>
</gene>
<sequence>MAKPSLEEYPFGYLLHSGSLLALESVWVLNKDARAELNPSLHPIPTPDFAYLLHNHLSAEHPAEQKFKFSRQLDVVKKICQRISDECADAEIPVHHMKPYVDHVMASNLGEWQTIQLDGMGQHCESGNPYTAVLSDFIWSDNFLGTMVFNLVGDGGNPHTLTFTLSVAELRPRRLQQLSM</sequence>
<organism evidence="1 2">
    <name type="scientific">Blastomyces percursus</name>
    <dbReference type="NCBI Taxonomy" id="1658174"/>
    <lineage>
        <taxon>Eukaryota</taxon>
        <taxon>Fungi</taxon>
        <taxon>Dikarya</taxon>
        <taxon>Ascomycota</taxon>
        <taxon>Pezizomycotina</taxon>
        <taxon>Eurotiomycetes</taxon>
        <taxon>Eurotiomycetidae</taxon>
        <taxon>Onygenales</taxon>
        <taxon>Ajellomycetaceae</taxon>
        <taxon>Blastomyces</taxon>
    </lineage>
</organism>
<keyword evidence="2" id="KW-1185">Reference proteome</keyword>
<accession>A0A1J9QYK8</accession>
<dbReference type="Proteomes" id="UP000242791">
    <property type="component" value="Unassembled WGS sequence"/>
</dbReference>
<dbReference type="AlphaFoldDB" id="A0A1J9QYK8"/>
<dbReference type="EMBL" id="LGTZ01001895">
    <property type="protein sequence ID" value="OJD20397.1"/>
    <property type="molecule type" value="Genomic_DNA"/>
</dbReference>
<evidence type="ECO:0000313" key="2">
    <source>
        <dbReference type="Proteomes" id="UP000242791"/>
    </source>
</evidence>
<name>A0A1J9QYK8_9EURO</name>
<evidence type="ECO:0000313" key="1">
    <source>
        <dbReference type="EMBL" id="OJD20397.1"/>
    </source>
</evidence>
<proteinExistence type="predicted"/>
<dbReference type="VEuPathDB" id="FungiDB:ACJ73_08268"/>
<reference evidence="1 2" key="1">
    <citation type="submission" date="2015-08" db="EMBL/GenBank/DDBJ databases">
        <title>Emmonsia species relationships and genome sequence.</title>
        <authorList>
            <person name="Cuomo C.A."/>
            <person name="Schwartz I.S."/>
            <person name="Kenyon C."/>
            <person name="De Hoog G.S."/>
            <person name="Govender N.P."/>
            <person name="Botha A."/>
            <person name="Moreno L."/>
            <person name="De Vries M."/>
            <person name="Munoz J.F."/>
            <person name="Stielow J.B."/>
        </authorList>
    </citation>
    <scope>NUCLEOTIDE SEQUENCE [LARGE SCALE GENOMIC DNA]</scope>
    <source>
        <strain evidence="1 2">EI222</strain>
    </source>
</reference>
<protein>
    <submittedName>
        <fullName evidence="1">Uncharacterized protein</fullName>
    </submittedName>
</protein>